<proteinExistence type="predicted"/>
<sequence length="62" mass="7279">MARLWTGWNAKRWYDPVAIERAKGLAVCDKDPQKLPFYWALWWIGEAPEGEWLAQLKFTRGG</sequence>
<comment type="caution">
    <text evidence="1">The sequence shown here is derived from an EMBL/GenBank/DDBJ whole genome shotgun (WGS) entry which is preliminary data.</text>
</comment>
<gene>
    <name evidence="1" type="ORF">RP75_25330</name>
</gene>
<evidence type="ECO:0000313" key="1">
    <source>
        <dbReference type="EMBL" id="KJF70608.1"/>
    </source>
</evidence>
<protein>
    <submittedName>
        <fullName evidence="1">Uncharacterized protein</fullName>
    </submittedName>
</protein>
<reference evidence="1 2" key="1">
    <citation type="submission" date="2014-12" db="EMBL/GenBank/DDBJ databases">
        <authorList>
            <person name="Kuzmanovic N."/>
            <person name="Pulawska J."/>
            <person name="Obradovic A."/>
        </authorList>
    </citation>
    <scope>NUCLEOTIDE SEQUENCE [LARGE SCALE GENOMIC DNA]</scope>
    <source>
        <strain evidence="1 2">KFB 330</strain>
    </source>
</reference>
<name>A0ABR5D0K5_9HYPH</name>
<organism evidence="1 2">
    <name type="scientific">Agrobacterium arsenijevicii</name>
    <dbReference type="NCBI Taxonomy" id="1585697"/>
    <lineage>
        <taxon>Bacteria</taxon>
        <taxon>Pseudomonadati</taxon>
        <taxon>Pseudomonadota</taxon>
        <taxon>Alphaproteobacteria</taxon>
        <taxon>Hyphomicrobiales</taxon>
        <taxon>Rhizobiaceae</taxon>
        <taxon>Rhizobium/Agrobacterium group</taxon>
        <taxon>Agrobacterium</taxon>
    </lineage>
</organism>
<dbReference type="EMBL" id="JWIT01000030">
    <property type="protein sequence ID" value="KJF70608.1"/>
    <property type="molecule type" value="Genomic_DNA"/>
</dbReference>
<evidence type="ECO:0000313" key="2">
    <source>
        <dbReference type="Proteomes" id="UP000032564"/>
    </source>
</evidence>
<accession>A0ABR5D0K5</accession>
<keyword evidence="2" id="KW-1185">Reference proteome</keyword>
<dbReference type="Proteomes" id="UP000032564">
    <property type="component" value="Unassembled WGS sequence"/>
</dbReference>